<evidence type="ECO:0000313" key="1">
    <source>
        <dbReference type="EMBL" id="KAI0289694.1"/>
    </source>
</evidence>
<protein>
    <submittedName>
        <fullName evidence="1">Uncharacterized protein</fullName>
    </submittedName>
</protein>
<accession>A0AAD4LTR2</accession>
<name>A0AAD4LTR2_9AGAM</name>
<keyword evidence="2" id="KW-1185">Reference proteome</keyword>
<gene>
    <name evidence="1" type="ORF">B0F90DRAFT_1792169</name>
</gene>
<evidence type="ECO:0000313" key="2">
    <source>
        <dbReference type="Proteomes" id="UP001203297"/>
    </source>
</evidence>
<comment type="caution">
    <text evidence="1">The sequence shown here is derived from an EMBL/GenBank/DDBJ whole genome shotgun (WGS) entry which is preliminary data.</text>
</comment>
<dbReference type="Proteomes" id="UP001203297">
    <property type="component" value="Unassembled WGS sequence"/>
</dbReference>
<organism evidence="1 2">
    <name type="scientific">Multifurca ochricompacta</name>
    <dbReference type="NCBI Taxonomy" id="376703"/>
    <lineage>
        <taxon>Eukaryota</taxon>
        <taxon>Fungi</taxon>
        <taxon>Dikarya</taxon>
        <taxon>Basidiomycota</taxon>
        <taxon>Agaricomycotina</taxon>
        <taxon>Agaricomycetes</taxon>
        <taxon>Russulales</taxon>
        <taxon>Russulaceae</taxon>
        <taxon>Multifurca</taxon>
    </lineage>
</organism>
<dbReference type="AlphaFoldDB" id="A0AAD4LTR2"/>
<dbReference type="EMBL" id="WTXG01000286">
    <property type="protein sequence ID" value="KAI0289694.1"/>
    <property type="molecule type" value="Genomic_DNA"/>
</dbReference>
<sequence>MNHVTRLFLSTVYTDRCPQDRWFITFPIFQCSCLHAARTLTHSRWEDYEYEYLDDPKNQLAWLGDGQTYNEKVGKGDLAWYLNENELDYLPGKLT</sequence>
<proteinExistence type="predicted"/>
<reference evidence="1" key="1">
    <citation type="journal article" date="2022" name="New Phytol.">
        <title>Evolutionary transition to the ectomycorrhizal habit in the genomes of a hyperdiverse lineage of mushroom-forming fungi.</title>
        <authorList>
            <person name="Looney B."/>
            <person name="Miyauchi S."/>
            <person name="Morin E."/>
            <person name="Drula E."/>
            <person name="Courty P.E."/>
            <person name="Kohler A."/>
            <person name="Kuo A."/>
            <person name="LaButti K."/>
            <person name="Pangilinan J."/>
            <person name="Lipzen A."/>
            <person name="Riley R."/>
            <person name="Andreopoulos W."/>
            <person name="He G."/>
            <person name="Johnson J."/>
            <person name="Nolan M."/>
            <person name="Tritt A."/>
            <person name="Barry K.W."/>
            <person name="Grigoriev I.V."/>
            <person name="Nagy L.G."/>
            <person name="Hibbett D."/>
            <person name="Henrissat B."/>
            <person name="Matheny P.B."/>
            <person name="Labbe J."/>
            <person name="Martin F.M."/>
        </authorList>
    </citation>
    <scope>NUCLEOTIDE SEQUENCE</scope>
    <source>
        <strain evidence="1">BPL690</strain>
    </source>
</reference>